<feature type="chain" id="PRO_5008276808" description="F-box domain-containing protein" evidence="3">
    <location>
        <begin position="28"/>
        <end position="373"/>
    </location>
</feature>
<keyword evidence="6" id="KW-1185">Reference proteome</keyword>
<accession>A0A197KDS6</accession>
<keyword evidence="3" id="KW-0732">Signal</keyword>
<protein>
    <recommendedName>
        <fullName evidence="4">F-box domain-containing protein</fullName>
    </recommendedName>
</protein>
<dbReference type="PROSITE" id="PS50181">
    <property type="entry name" value="FBOX"/>
    <property type="match status" value="1"/>
</dbReference>
<evidence type="ECO:0000256" key="2">
    <source>
        <dbReference type="SAM" id="MobiDB-lite"/>
    </source>
</evidence>
<evidence type="ECO:0000313" key="6">
    <source>
        <dbReference type="Proteomes" id="UP000078512"/>
    </source>
</evidence>
<feature type="signal peptide" evidence="3">
    <location>
        <begin position="1"/>
        <end position="27"/>
    </location>
</feature>
<feature type="compositionally biased region" description="Basic residues" evidence="2">
    <location>
        <begin position="364"/>
        <end position="373"/>
    </location>
</feature>
<feature type="domain" description="F-box" evidence="4">
    <location>
        <begin position="78"/>
        <end position="118"/>
    </location>
</feature>
<gene>
    <name evidence="5" type="ORF">K457DRAFT_14042</name>
</gene>
<evidence type="ECO:0000256" key="1">
    <source>
        <dbReference type="SAM" id="Coils"/>
    </source>
</evidence>
<dbReference type="InterPro" id="IPR001810">
    <property type="entry name" value="F-box_dom"/>
</dbReference>
<name>A0A197KDS6_9FUNG</name>
<feature type="compositionally biased region" description="Basic and acidic residues" evidence="2">
    <location>
        <begin position="343"/>
        <end position="353"/>
    </location>
</feature>
<feature type="coiled-coil region" evidence="1">
    <location>
        <begin position="189"/>
        <end position="230"/>
    </location>
</feature>
<dbReference type="OrthoDB" id="3219396at2759"/>
<dbReference type="InterPro" id="IPR036047">
    <property type="entry name" value="F-box-like_dom_sf"/>
</dbReference>
<evidence type="ECO:0000313" key="5">
    <source>
        <dbReference type="EMBL" id="OAQ34836.1"/>
    </source>
</evidence>
<dbReference type="SUPFAM" id="SSF81383">
    <property type="entry name" value="F-box domain"/>
    <property type="match status" value="1"/>
</dbReference>
<dbReference type="SMART" id="SM00256">
    <property type="entry name" value="FBOX"/>
    <property type="match status" value="1"/>
</dbReference>
<dbReference type="Proteomes" id="UP000078512">
    <property type="component" value="Unassembled WGS sequence"/>
</dbReference>
<proteinExistence type="predicted"/>
<evidence type="ECO:0000259" key="4">
    <source>
        <dbReference type="PROSITE" id="PS50181"/>
    </source>
</evidence>
<sequence>MRLAFTDFPTLALLGLVLLNIASNANAAPVHPPYTPMALVAREDFDINKLNTDFESGLPPCSQFEPWPKNRGIGPPYLPTEIQLLVMSKLSLLELQNSKLISQRFKHLANVDQLWRRHALSSTIEDSIMREARECCGFTDVNPNLNSHLHTQSSPFSSSTPQSTFSWQTLLRTATLIERENRRLIQGNLSQMTQKIHQVREALERQTRVLEETHQKLELLSGRLTQMEQQSRVRELERIRVRRREEARLEDEKWFREWDALCISHRLKDASSSSALACDEKKEEEKKKNEFGVSMVGYEVDMGVDEEDDDDELFTINSSFKKSCAINHVNGGNSSSSSSTRVSRPDFLEEMRSPIEVASNGKDRTKRRALPGL</sequence>
<reference evidence="5 6" key="1">
    <citation type="submission" date="2016-05" db="EMBL/GenBank/DDBJ databases">
        <title>Genome sequencing reveals origins of a unique bacterial endosymbiosis in the earliest lineages of terrestrial Fungi.</title>
        <authorList>
            <consortium name="DOE Joint Genome Institute"/>
            <person name="Uehling J."/>
            <person name="Gryganskyi A."/>
            <person name="Hameed K."/>
            <person name="Tschaplinski T."/>
            <person name="Misztal P."/>
            <person name="Wu S."/>
            <person name="Desiro A."/>
            <person name="Vande Pol N."/>
            <person name="Du Z.-Y."/>
            <person name="Zienkiewicz A."/>
            <person name="Zienkiewicz K."/>
            <person name="Morin E."/>
            <person name="Tisserant E."/>
            <person name="Splivallo R."/>
            <person name="Hainaut M."/>
            <person name="Henrissat B."/>
            <person name="Ohm R."/>
            <person name="Kuo A."/>
            <person name="Yan J."/>
            <person name="Lipzen A."/>
            <person name="Nolan M."/>
            <person name="Labutti K."/>
            <person name="Barry K."/>
            <person name="Goldstein A."/>
            <person name="Labbe J."/>
            <person name="Schadt C."/>
            <person name="Tuskan G."/>
            <person name="Grigoriev I."/>
            <person name="Martin F."/>
            <person name="Vilgalys R."/>
            <person name="Bonito G."/>
        </authorList>
    </citation>
    <scope>NUCLEOTIDE SEQUENCE [LARGE SCALE GENOMIC DNA]</scope>
    <source>
        <strain evidence="5 6">AG-77</strain>
    </source>
</reference>
<dbReference type="AlphaFoldDB" id="A0A197KDS6"/>
<evidence type="ECO:0000256" key="3">
    <source>
        <dbReference type="SAM" id="SignalP"/>
    </source>
</evidence>
<dbReference type="EMBL" id="KV442016">
    <property type="protein sequence ID" value="OAQ34836.1"/>
    <property type="molecule type" value="Genomic_DNA"/>
</dbReference>
<dbReference type="Gene3D" id="1.20.1280.50">
    <property type="match status" value="1"/>
</dbReference>
<organism evidence="5 6">
    <name type="scientific">Linnemannia elongata AG-77</name>
    <dbReference type="NCBI Taxonomy" id="1314771"/>
    <lineage>
        <taxon>Eukaryota</taxon>
        <taxon>Fungi</taxon>
        <taxon>Fungi incertae sedis</taxon>
        <taxon>Mucoromycota</taxon>
        <taxon>Mortierellomycotina</taxon>
        <taxon>Mortierellomycetes</taxon>
        <taxon>Mortierellales</taxon>
        <taxon>Mortierellaceae</taxon>
        <taxon>Linnemannia</taxon>
    </lineage>
</organism>
<keyword evidence="1" id="KW-0175">Coiled coil</keyword>
<feature type="region of interest" description="Disordered" evidence="2">
    <location>
        <begin position="327"/>
        <end position="373"/>
    </location>
</feature>
<dbReference type="Pfam" id="PF12937">
    <property type="entry name" value="F-box-like"/>
    <property type="match status" value="1"/>
</dbReference>